<dbReference type="Pfam" id="PF01381">
    <property type="entry name" value="HTH_3"/>
    <property type="match status" value="1"/>
</dbReference>
<dbReference type="Proteomes" id="UP000031876">
    <property type="component" value="Plasmid 1"/>
</dbReference>
<feature type="transmembrane region" description="Helical" evidence="2">
    <location>
        <begin position="105"/>
        <end position="126"/>
    </location>
</feature>
<accession>A0AB33B5Z6</accession>
<dbReference type="InterPro" id="IPR001387">
    <property type="entry name" value="Cro/C1-type_HTH"/>
</dbReference>
<protein>
    <submittedName>
        <fullName evidence="4">Helix-turn-helix family protein</fullName>
    </submittedName>
</protein>
<reference evidence="4 5" key="1">
    <citation type="journal article" date="2015" name="Genome Announc.">
        <title>Complete genome sequences for 35 biothreat assay-relevant bacillus species.</title>
        <authorList>
            <person name="Johnson S.L."/>
            <person name="Daligault H.E."/>
            <person name="Davenport K.W."/>
            <person name="Jaissle J."/>
            <person name="Frey K.G."/>
            <person name="Ladner J.T."/>
            <person name="Broomall S.M."/>
            <person name="Bishop-Lilly K.A."/>
            <person name="Bruce D.C."/>
            <person name="Gibbons H.S."/>
            <person name="Coyne S.R."/>
            <person name="Lo C.C."/>
            <person name="Meincke L."/>
            <person name="Munk A.C."/>
            <person name="Koroleva G.I."/>
            <person name="Rosenzweig C.N."/>
            <person name="Palacios G.F."/>
            <person name="Redden C.L."/>
            <person name="Minogue T.D."/>
            <person name="Chain P.S."/>
        </authorList>
    </citation>
    <scope>NUCLEOTIDE SEQUENCE [LARGE SCALE GENOMIC DNA]</scope>
    <source>
        <strain evidence="4 5">HD1011</strain>
    </source>
</reference>
<gene>
    <name evidence="4" type="ORF">BF38_5565</name>
</gene>
<keyword evidence="1" id="KW-0238">DNA-binding</keyword>
<keyword evidence="4" id="KW-0614">Plasmid</keyword>
<dbReference type="EMBL" id="CP009336">
    <property type="protein sequence ID" value="AJG79464.1"/>
    <property type="molecule type" value="Genomic_DNA"/>
</dbReference>
<dbReference type="Gene3D" id="1.10.260.40">
    <property type="entry name" value="lambda repressor-like DNA-binding domains"/>
    <property type="match status" value="1"/>
</dbReference>
<dbReference type="RefSeq" id="WP_000703377.1">
    <property type="nucleotide sequence ID" value="NZ_CP009336.1"/>
</dbReference>
<dbReference type="SMART" id="SM00530">
    <property type="entry name" value="HTH_XRE"/>
    <property type="match status" value="1"/>
</dbReference>
<evidence type="ECO:0000313" key="5">
    <source>
        <dbReference type="Proteomes" id="UP000031876"/>
    </source>
</evidence>
<organism evidence="4 5">
    <name type="scientific">Bacillus thuringiensis</name>
    <dbReference type="NCBI Taxonomy" id="1428"/>
    <lineage>
        <taxon>Bacteria</taxon>
        <taxon>Bacillati</taxon>
        <taxon>Bacillota</taxon>
        <taxon>Bacilli</taxon>
        <taxon>Bacillales</taxon>
        <taxon>Bacillaceae</taxon>
        <taxon>Bacillus</taxon>
        <taxon>Bacillus cereus group</taxon>
    </lineage>
</organism>
<evidence type="ECO:0000259" key="3">
    <source>
        <dbReference type="PROSITE" id="PS50943"/>
    </source>
</evidence>
<keyword evidence="2" id="KW-0812">Transmembrane</keyword>
<evidence type="ECO:0000256" key="2">
    <source>
        <dbReference type="SAM" id="Phobius"/>
    </source>
</evidence>
<dbReference type="CDD" id="cd00093">
    <property type="entry name" value="HTH_XRE"/>
    <property type="match status" value="1"/>
</dbReference>
<name>A0AB33B5Z6_BACTU</name>
<sequence>MKISKSILDYRKRNNLSQEQLASKIGVTRQAISKWEQEKGTPDIENLILLSDEMNISLDNLIKGNNSIKERIMNNEKAIKIHLLVILFLVAIIIYIAYFALTYKIFMVGFLIATLFMLGIESYVYMKNVRIKNSL</sequence>
<geneLocation type="plasmid" evidence="4 5">
    <name>1</name>
</geneLocation>
<keyword evidence="2" id="KW-1133">Transmembrane helix</keyword>
<evidence type="ECO:0000256" key="1">
    <source>
        <dbReference type="ARBA" id="ARBA00023125"/>
    </source>
</evidence>
<dbReference type="GO" id="GO:0003677">
    <property type="term" value="F:DNA binding"/>
    <property type="evidence" value="ECO:0007669"/>
    <property type="project" value="UniProtKB-KW"/>
</dbReference>
<dbReference type="PANTHER" id="PTHR46558">
    <property type="entry name" value="TRACRIPTIONAL REGULATORY PROTEIN-RELATED-RELATED"/>
    <property type="match status" value="1"/>
</dbReference>
<dbReference type="SUPFAM" id="SSF47413">
    <property type="entry name" value="lambda repressor-like DNA-binding domains"/>
    <property type="match status" value="1"/>
</dbReference>
<dbReference type="KEGG" id="btw:BF38_5565"/>
<dbReference type="PROSITE" id="PS50943">
    <property type="entry name" value="HTH_CROC1"/>
    <property type="match status" value="1"/>
</dbReference>
<feature type="transmembrane region" description="Helical" evidence="2">
    <location>
        <begin position="81"/>
        <end position="99"/>
    </location>
</feature>
<dbReference type="AlphaFoldDB" id="A0AB33B5Z6"/>
<dbReference type="InterPro" id="IPR010982">
    <property type="entry name" value="Lambda_DNA-bd_dom_sf"/>
</dbReference>
<keyword evidence="2" id="KW-0472">Membrane</keyword>
<evidence type="ECO:0000313" key="4">
    <source>
        <dbReference type="EMBL" id="AJG79464.1"/>
    </source>
</evidence>
<feature type="domain" description="HTH cro/C1-type" evidence="3">
    <location>
        <begin position="7"/>
        <end position="61"/>
    </location>
</feature>
<dbReference type="PANTHER" id="PTHR46558:SF15">
    <property type="entry name" value="HELIX-TURN-HELIX DOMAIN PROTEIN"/>
    <property type="match status" value="1"/>
</dbReference>
<proteinExistence type="predicted"/>